<evidence type="ECO:0000256" key="2">
    <source>
        <dbReference type="ARBA" id="ARBA00004167"/>
    </source>
</evidence>
<dbReference type="PANTHER" id="PTHR24305">
    <property type="entry name" value="CYTOCHROME P450"/>
    <property type="match status" value="1"/>
</dbReference>
<dbReference type="SUPFAM" id="SSF48264">
    <property type="entry name" value="Cytochrome P450"/>
    <property type="match status" value="1"/>
</dbReference>
<dbReference type="GO" id="GO:0016020">
    <property type="term" value="C:membrane"/>
    <property type="evidence" value="ECO:0007669"/>
    <property type="project" value="UniProtKB-SubCell"/>
</dbReference>
<keyword evidence="12" id="KW-0503">Monooxygenase</keyword>
<dbReference type="GO" id="GO:0005506">
    <property type="term" value="F:iron ion binding"/>
    <property type="evidence" value="ECO:0007669"/>
    <property type="project" value="InterPro"/>
</dbReference>
<evidence type="ECO:0000313" key="19">
    <source>
        <dbReference type="Proteomes" id="UP001175000"/>
    </source>
</evidence>
<evidence type="ECO:0000256" key="10">
    <source>
        <dbReference type="ARBA" id="ARBA00023004"/>
    </source>
</evidence>
<protein>
    <recommendedName>
        <fullName evidence="14">Cytochrome P450 monooxygenase ABA1</fullName>
    </recommendedName>
    <alternativeName>
        <fullName evidence="15">Abscisic acid biosynthesis protein 1</fullName>
    </alternativeName>
    <alternativeName>
        <fullName evidence="13">Cytochrome P450 monooxygenase aba1</fullName>
    </alternativeName>
</protein>
<gene>
    <name evidence="18" type="ORF">B0T14DRAFT_498808</name>
</gene>
<dbReference type="Pfam" id="PF00067">
    <property type="entry name" value="p450"/>
    <property type="match status" value="1"/>
</dbReference>
<proteinExistence type="inferred from homology"/>
<comment type="caution">
    <text evidence="18">The sequence shown here is derived from an EMBL/GenBank/DDBJ whole genome shotgun (WGS) entry which is preliminary data.</text>
</comment>
<dbReference type="InterPro" id="IPR001128">
    <property type="entry name" value="Cyt_P450"/>
</dbReference>
<keyword evidence="5 16" id="KW-0349">Heme</keyword>
<evidence type="ECO:0000256" key="1">
    <source>
        <dbReference type="ARBA" id="ARBA00001971"/>
    </source>
</evidence>
<evidence type="ECO:0000256" key="5">
    <source>
        <dbReference type="ARBA" id="ARBA00022617"/>
    </source>
</evidence>
<evidence type="ECO:0000256" key="16">
    <source>
        <dbReference type="PIRSR" id="PIRSR602401-1"/>
    </source>
</evidence>
<sequence>MRVVLIPETWLAASAVLIVLYYIASSAAAWYRLRQFPGPFFASFSYLWLASTDLSGAAWKTHLRTRAKYKSPLIRIGPNLLITDDAEIIRRMSSARSRYGRGEWYEAFRIDATNPSMFGSCDTEWHDDIKAKASFGYSGREIPALERDVDGQIACLKRYIRSKYLSGNKATRPMDFAAAAQYFALDTVSTIAFGNAFGHLEADTDVTGYVQAMNVFAPMATLISDIPWLRKLFLNDWLFSKIGPKPTDEKGPGKIMGLAKAAVDKRFENGIKDQQDMLGSFLRHGITRHQAEAEATLQIIAGTDMTSNIIRSTMLFIATSPRIYARLQSEIESVVSSGAASTPITYAQTKTLPYLQAVLYESIRIHPPTFSLTSKRVPPEGDTLHGKFIPGGTEIAQNSWSLLRNQEVFGEDVETFRPERFLNAEDSKRVEMKMVVELLFGYGRWMCAGKMIAFLEISKVVFELLREFDWQVANPTMPWERRQFSVFLIQNMWMRVTGREVAVGG</sequence>
<evidence type="ECO:0000256" key="3">
    <source>
        <dbReference type="ARBA" id="ARBA00004972"/>
    </source>
</evidence>
<keyword evidence="6 17" id="KW-0812">Transmembrane</keyword>
<dbReference type="Proteomes" id="UP001175000">
    <property type="component" value="Unassembled WGS sequence"/>
</dbReference>
<dbReference type="PRINTS" id="PR00385">
    <property type="entry name" value="P450"/>
</dbReference>
<dbReference type="Gene3D" id="1.10.630.10">
    <property type="entry name" value="Cytochrome P450"/>
    <property type="match status" value="1"/>
</dbReference>
<dbReference type="PRINTS" id="PR00463">
    <property type="entry name" value="EP450I"/>
</dbReference>
<dbReference type="AlphaFoldDB" id="A0AA39WDA0"/>
<evidence type="ECO:0000256" key="6">
    <source>
        <dbReference type="ARBA" id="ARBA00022692"/>
    </source>
</evidence>
<dbReference type="InterPro" id="IPR050121">
    <property type="entry name" value="Cytochrome_P450_monoxygenase"/>
</dbReference>
<keyword evidence="11" id="KW-0843">Virulence</keyword>
<reference evidence="18" key="1">
    <citation type="submission" date="2023-06" db="EMBL/GenBank/DDBJ databases">
        <title>Genome-scale phylogeny and comparative genomics of the fungal order Sordariales.</title>
        <authorList>
            <consortium name="Lawrence Berkeley National Laboratory"/>
            <person name="Hensen N."/>
            <person name="Bonometti L."/>
            <person name="Westerberg I."/>
            <person name="Brannstrom I.O."/>
            <person name="Guillou S."/>
            <person name="Cros-Aarteil S."/>
            <person name="Calhoun S."/>
            <person name="Haridas S."/>
            <person name="Kuo A."/>
            <person name="Mondo S."/>
            <person name="Pangilinan J."/>
            <person name="Riley R."/>
            <person name="Labutti K."/>
            <person name="Andreopoulos B."/>
            <person name="Lipzen A."/>
            <person name="Chen C."/>
            <person name="Yanf M."/>
            <person name="Daum C."/>
            <person name="Ng V."/>
            <person name="Clum A."/>
            <person name="Steindorff A."/>
            <person name="Ohm R."/>
            <person name="Martin F."/>
            <person name="Silar P."/>
            <person name="Natvig D."/>
            <person name="Lalanne C."/>
            <person name="Gautier V."/>
            <person name="Ament-Velasquez S.L."/>
            <person name="Kruys A."/>
            <person name="Hutchinson M.I."/>
            <person name="Powell A.J."/>
            <person name="Barry K."/>
            <person name="Miller A.N."/>
            <person name="Grigoriev I.V."/>
            <person name="Debuchy R."/>
            <person name="Gladieux P."/>
            <person name="Thoren M.H."/>
            <person name="Johannesson H."/>
        </authorList>
    </citation>
    <scope>NUCLEOTIDE SEQUENCE</scope>
    <source>
        <strain evidence="18">CBS 606.72</strain>
    </source>
</reference>
<keyword evidence="17" id="KW-0472">Membrane</keyword>
<dbReference type="EMBL" id="JAULSU010000006">
    <property type="protein sequence ID" value="KAK0613274.1"/>
    <property type="molecule type" value="Genomic_DNA"/>
</dbReference>
<evidence type="ECO:0000256" key="14">
    <source>
        <dbReference type="ARBA" id="ARBA00068222"/>
    </source>
</evidence>
<dbReference type="GO" id="GO:0020037">
    <property type="term" value="F:heme binding"/>
    <property type="evidence" value="ECO:0007669"/>
    <property type="project" value="InterPro"/>
</dbReference>
<evidence type="ECO:0000256" key="17">
    <source>
        <dbReference type="SAM" id="Phobius"/>
    </source>
</evidence>
<feature type="binding site" description="axial binding residue" evidence="16">
    <location>
        <position position="447"/>
    </location>
    <ligand>
        <name>heme</name>
        <dbReference type="ChEBI" id="CHEBI:30413"/>
    </ligand>
    <ligandPart>
        <name>Fe</name>
        <dbReference type="ChEBI" id="CHEBI:18248"/>
    </ligandPart>
</feature>
<dbReference type="GO" id="GO:0004497">
    <property type="term" value="F:monooxygenase activity"/>
    <property type="evidence" value="ECO:0007669"/>
    <property type="project" value="UniProtKB-KW"/>
</dbReference>
<dbReference type="InterPro" id="IPR036396">
    <property type="entry name" value="Cyt_P450_sf"/>
</dbReference>
<accession>A0AA39WDA0</accession>
<evidence type="ECO:0000256" key="9">
    <source>
        <dbReference type="ARBA" id="ARBA00023002"/>
    </source>
</evidence>
<dbReference type="FunFam" id="1.10.630.10:FF:000076">
    <property type="entry name" value="Cytochrome P450 monooxygenase"/>
    <property type="match status" value="1"/>
</dbReference>
<dbReference type="CDD" id="cd11060">
    <property type="entry name" value="CYP57A1-like"/>
    <property type="match status" value="1"/>
</dbReference>
<dbReference type="GO" id="GO:0016705">
    <property type="term" value="F:oxidoreductase activity, acting on paired donors, with incorporation or reduction of molecular oxygen"/>
    <property type="evidence" value="ECO:0007669"/>
    <property type="project" value="InterPro"/>
</dbReference>
<keyword evidence="8 17" id="KW-1133">Transmembrane helix</keyword>
<comment type="similarity">
    <text evidence="4">Belongs to the cytochrome P450 family.</text>
</comment>
<keyword evidence="7 16" id="KW-0479">Metal-binding</keyword>
<evidence type="ECO:0000256" key="4">
    <source>
        <dbReference type="ARBA" id="ARBA00010617"/>
    </source>
</evidence>
<comment type="subcellular location">
    <subcellularLocation>
        <location evidence="2">Membrane</location>
        <topology evidence="2">Single-pass membrane protein</topology>
    </subcellularLocation>
</comment>
<dbReference type="PANTHER" id="PTHR24305:SF77">
    <property type="entry name" value="CYTOCHROME P450 MONOOXYGENASE"/>
    <property type="match status" value="1"/>
</dbReference>
<keyword evidence="9" id="KW-0560">Oxidoreductase</keyword>
<evidence type="ECO:0000256" key="13">
    <source>
        <dbReference type="ARBA" id="ARBA00067672"/>
    </source>
</evidence>
<organism evidence="18 19">
    <name type="scientific">Immersiella caudata</name>
    <dbReference type="NCBI Taxonomy" id="314043"/>
    <lineage>
        <taxon>Eukaryota</taxon>
        <taxon>Fungi</taxon>
        <taxon>Dikarya</taxon>
        <taxon>Ascomycota</taxon>
        <taxon>Pezizomycotina</taxon>
        <taxon>Sordariomycetes</taxon>
        <taxon>Sordariomycetidae</taxon>
        <taxon>Sordariales</taxon>
        <taxon>Lasiosphaeriaceae</taxon>
        <taxon>Immersiella</taxon>
    </lineage>
</organism>
<evidence type="ECO:0000256" key="7">
    <source>
        <dbReference type="ARBA" id="ARBA00022723"/>
    </source>
</evidence>
<evidence type="ECO:0000256" key="8">
    <source>
        <dbReference type="ARBA" id="ARBA00022989"/>
    </source>
</evidence>
<keyword evidence="10 16" id="KW-0408">Iron</keyword>
<evidence type="ECO:0000256" key="12">
    <source>
        <dbReference type="ARBA" id="ARBA00023033"/>
    </source>
</evidence>
<comment type="pathway">
    <text evidence="3">Hormone biosynthesis.</text>
</comment>
<keyword evidence="19" id="KW-1185">Reference proteome</keyword>
<evidence type="ECO:0000256" key="15">
    <source>
        <dbReference type="ARBA" id="ARBA00079990"/>
    </source>
</evidence>
<evidence type="ECO:0000313" key="18">
    <source>
        <dbReference type="EMBL" id="KAK0613274.1"/>
    </source>
</evidence>
<comment type="cofactor">
    <cofactor evidence="1 16">
        <name>heme</name>
        <dbReference type="ChEBI" id="CHEBI:30413"/>
    </cofactor>
</comment>
<name>A0AA39WDA0_9PEZI</name>
<feature type="transmembrane region" description="Helical" evidence="17">
    <location>
        <begin position="12"/>
        <end position="33"/>
    </location>
</feature>
<dbReference type="InterPro" id="IPR002401">
    <property type="entry name" value="Cyt_P450_E_grp-I"/>
</dbReference>
<evidence type="ECO:0000256" key="11">
    <source>
        <dbReference type="ARBA" id="ARBA00023026"/>
    </source>
</evidence>